<evidence type="ECO:0000313" key="6">
    <source>
        <dbReference type="EMBL" id="UYU69593.1"/>
    </source>
</evidence>
<dbReference type="CDD" id="cd14948">
    <property type="entry name" value="BACON"/>
    <property type="match status" value="1"/>
</dbReference>
<evidence type="ECO:0000313" key="4">
    <source>
        <dbReference type="EMBL" id="RHL62999.1"/>
    </source>
</evidence>
<reference evidence="5 10" key="4">
    <citation type="submission" date="2021-06" db="EMBL/GenBank/DDBJ databases">
        <title>Interrogation of the integrated mobile genetic elements in gut-associated Bacteroides with a consensus prediction approach.</title>
        <authorList>
            <person name="Campbell D.E."/>
            <person name="Leigh J.R."/>
            <person name="Kim T."/>
            <person name="England W."/>
            <person name="Whitaker R.J."/>
            <person name="Degnan P.H."/>
        </authorList>
    </citation>
    <scope>NUCLEOTIDE SEQUENCE [LARGE SCALE GENOMIC DNA]</scope>
    <source>
        <strain evidence="6">VPI-BTDOT2</strain>
        <strain evidence="5 10">WAL8669</strain>
    </source>
</reference>
<evidence type="ECO:0000313" key="9">
    <source>
        <dbReference type="Proteomes" id="UP000460317"/>
    </source>
</evidence>
<sequence>MKYFSKITLGLILCAGFVSSCKDDDEVGIDGITIDKEEITIGAEGGTEKIAVSSNDQWVARVSQPWIAVSPANGLGSAVCDLAIDSTLTNVARTAQVRFTMDGREPRLVTVTQFGFGKQILVREPEVKIPSSDVYKDRHFESTISTNVNFKIGSVDYSFAEEATMTDEEKKEVEGERSNWVTLPKDKDLEVNLDRGARPRTLKVDFRWGMNVAPYTRVAKIHLIPVNSDDQLVDDNGNKIDAVVLTVTQEAAMRIEDNRAGDSLAIITINNKLQSMMSFDTSESMMNWDFVTLWEATDKEIKDGELPEEAVGRVRSVHFAMIDLQDGETLPKEIRHLKYLESFAVMSNANRQIRTIHLGEEICELEYLKDLKMFSFGMNDLPKNFVKLGKKMVSLDLSSNNFQKLSVITDVVNEENFPHLRSLSLTGCRATETLKDLTQIDGNNQYNGKDVGLHVNISQGQPERAAFLKLLTWDKLNALFLSYNFLEGELPTDAEVKSALAAARKPLTYQHDDFFTKEELTATPSLFLDKISKDTCQWLLTGDNQVTYQKQSPVTGQDIPRVLPFARTVHINLNFLTGAIPNWLLFHPYFVYWYPETMVFNQQEGGINSEGKAVGFSNVDVVNYDYSYYYGDKDPEASQVVKGVAYPLYYRKFVLSGTTD</sequence>
<evidence type="ECO:0000313" key="7">
    <source>
        <dbReference type="Proteomes" id="UP000095576"/>
    </source>
</evidence>
<reference evidence="2 7" key="1">
    <citation type="submission" date="2015-09" db="EMBL/GenBank/DDBJ databases">
        <authorList>
            <consortium name="Pathogen Informatics"/>
        </authorList>
    </citation>
    <scope>NUCLEOTIDE SEQUENCE [LARGE SCALE GENOMIC DNA]</scope>
    <source>
        <strain evidence="2 7">2789STDY5834899</strain>
    </source>
</reference>
<reference evidence="4 8" key="2">
    <citation type="submission" date="2018-08" db="EMBL/GenBank/DDBJ databases">
        <title>A genome reference for cultivated species of the human gut microbiota.</title>
        <authorList>
            <person name="Zou Y."/>
            <person name="Xue W."/>
            <person name="Luo G."/>
        </authorList>
    </citation>
    <scope>NUCLEOTIDE SEQUENCE [LARGE SCALE GENOMIC DNA]</scope>
    <source>
        <strain evidence="4 8">AF37-12</strain>
    </source>
</reference>
<dbReference type="EMBL" id="QROV01000004">
    <property type="protein sequence ID" value="RHL62999.1"/>
    <property type="molecule type" value="Genomic_DNA"/>
</dbReference>
<name>A0A173RU92_BACT4</name>
<dbReference type="EMBL" id="CP083681">
    <property type="protein sequence ID" value="UYU69593.1"/>
    <property type="molecule type" value="Genomic_DNA"/>
</dbReference>
<dbReference type="Pfam" id="PF13004">
    <property type="entry name" value="BACON"/>
    <property type="match status" value="1"/>
</dbReference>
<evidence type="ECO:0000259" key="1">
    <source>
        <dbReference type="Pfam" id="PF13004"/>
    </source>
</evidence>
<protein>
    <submittedName>
        <fullName evidence="2">Leucine Rich Repeat</fullName>
    </submittedName>
</protein>
<dbReference type="Proteomes" id="UP000460317">
    <property type="component" value="Unassembled WGS sequence"/>
</dbReference>
<organism evidence="4 8">
    <name type="scientific">Bacteroides thetaiotaomicron</name>
    <dbReference type="NCBI Taxonomy" id="818"/>
    <lineage>
        <taxon>Bacteria</taxon>
        <taxon>Pseudomonadati</taxon>
        <taxon>Bacteroidota</taxon>
        <taxon>Bacteroidia</taxon>
        <taxon>Bacteroidales</taxon>
        <taxon>Bacteroidaceae</taxon>
        <taxon>Bacteroides</taxon>
    </lineage>
</organism>
<dbReference type="InterPro" id="IPR024361">
    <property type="entry name" value="BACON"/>
</dbReference>
<reference evidence="3 9" key="3">
    <citation type="journal article" date="2019" name="Nat. Med.">
        <title>A library of human gut bacterial isolates paired with longitudinal multiomics data enables mechanistic microbiome research.</title>
        <authorList>
            <person name="Poyet M."/>
            <person name="Groussin M."/>
            <person name="Gibbons S.M."/>
            <person name="Avila-Pacheco J."/>
            <person name="Jiang X."/>
            <person name="Kearney S.M."/>
            <person name="Perrotta A.R."/>
            <person name="Berdy B."/>
            <person name="Zhao S."/>
            <person name="Lieberman T.D."/>
            <person name="Swanson P.K."/>
            <person name="Smith M."/>
            <person name="Roesemann S."/>
            <person name="Alexander J.E."/>
            <person name="Rich S.A."/>
            <person name="Livny J."/>
            <person name="Vlamakis H."/>
            <person name="Clish C."/>
            <person name="Bullock K."/>
            <person name="Deik A."/>
            <person name="Scott J."/>
            <person name="Pierce K.A."/>
            <person name="Xavier R.J."/>
            <person name="Alm E.J."/>
        </authorList>
    </citation>
    <scope>NUCLEOTIDE SEQUENCE [LARGE SCALE GENOMIC DNA]</scope>
    <source>
        <strain evidence="3 9">BIOML-A165</strain>
    </source>
</reference>
<feature type="domain" description="BACON" evidence="1">
    <location>
        <begin position="58"/>
        <end position="113"/>
    </location>
</feature>
<dbReference type="EMBL" id="CP083680">
    <property type="protein sequence ID" value="UYU64650.1"/>
    <property type="molecule type" value="Genomic_DNA"/>
</dbReference>
<evidence type="ECO:0000313" key="8">
    <source>
        <dbReference type="Proteomes" id="UP000283616"/>
    </source>
</evidence>
<proteinExistence type="predicted"/>
<accession>A0A173RU92</accession>
<dbReference type="Gene3D" id="2.60.40.10">
    <property type="entry name" value="Immunoglobulins"/>
    <property type="match status" value="1"/>
</dbReference>
<evidence type="ECO:0000313" key="3">
    <source>
        <dbReference type="EMBL" id="KAB4453580.1"/>
    </source>
</evidence>
<dbReference type="SUPFAM" id="SSF52058">
    <property type="entry name" value="L domain-like"/>
    <property type="match status" value="1"/>
</dbReference>
<dbReference type="EMBL" id="CZAP01000005">
    <property type="protein sequence ID" value="CUP39130.1"/>
    <property type="molecule type" value="Genomic_DNA"/>
</dbReference>
<dbReference type="Gene3D" id="3.80.10.10">
    <property type="entry name" value="Ribonuclease Inhibitor"/>
    <property type="match status" value="1"/>
</dbReference>
<dbReference type="Proteomes" id="UP000095576">
    <property type="component" value="Unassembled WGS sequence"/>
</dbReference>
<dbReference type="EMBL" id="WCSB01000005">
    <property type="protein sequence ID" value="KAB4453580.1"/>
    <property type="molecule type" value="Genomic_DNA"/>
</dbReference>
<dbReference type="AlphaFoldDB" id="A0A173RU92"/>
<gene>
    <name evidence="4" type="ORF">DW011_04955</name>
    <name evidence="2" type="ORF">ERS852511_01956</name>
    <name evidence="3" type="ORF">GAN93_07570</name>
    <name evidence="6" type="ORF">KQP59_14985</name>
    <name evidence="5" type="ORF">KQP68_13760</name>
</gene>
<evidence type="ECO:0000313" key="5">
    <source>
        <dbReference type="EMBL" id="UYU64650.1"/>
    </source>
</evidence>
<dbReference type="Proteomes" id="UP001156216">
    <property type="component" value="Chromosome"/>
</dbReference>
<dbReference type="InterPro" id="IPR013783">
    <property type="entry name" value="Ig-like_fold"/>
</dbReference>
<dbReference type="Proteomes" id="UP000283616">
    <property type="component" value="Unassembled WGS sequence"/>
</dbReference>
<evidence type="ECO:0000313" key="10">
    <source>
        <dbReference type="Proteomes" id="UP001156218"/>
    </source>
</evidence>
<dbReference type="InterPro" id="IPR032675">
    <property type="entry name" value="LRR_dom_sf"/>
</dbReference>
<dbReference type="Proteomes" id="UP001156218">
    <property type="component" value="Chromosome"/>
</dbReference>
<evidence type="ECO:0000313" key="2">
    <source>
        <dbReference type="EMBL" id="CUP39130.1"/>
    </source>
</evidence>
<dbReference type="PROSITE" id="PS51257">
    <property type="entry name" value="PROKAR_LIPOPROTEIN"/>
    <property type="match status" value="1"/>
</dbReference>
<dbReference type="RefSeq" id="WP_048697163.1">
    <property type="nucleotide sequence ID" value="NZ_BAABZI010000001.1"/>
</dbReference>